<name>A0A2K8KBX9_9RHOB</name>
<feature type="transmembrane region" description="Helical" evidence="1">
    <location>
        <begin position="129"/>
        <end position="148"/>
    </location>
</feature>
<feature type="transmembrane region" description="Helical" evidence="1">
    <location>
        <begin position="47"/>
        <end position="65"/>
    </location>
</feature>
<keyword evidence="1" id="KW-0472">Membrane</keyword>
<proteinExistence type="predicted"/>
<evidence type="ECO:0008006" key="4">
    <source>
        <dbReference type="Google" id="ProtNLM"/>
    </source>
</evidence>
<gene>
    <name evidence="2" type="ORF">BG454_14930</name>
</gene>
<protein>
    <recommendedName>
        <fullName evidence="4">Tripartite tricarboxylate transporter TctB family protein</fullName>
    </recommendedName>
</protein>
<dbReference type="STRING" id="441209.GCA_001870665_02769"/>
<dbReference type="EMBL" id="CP024899">
    <property type="protein sequence ID" value="ATX66951.1"/>
    <property type="molecule type" value="Genomic_DNA"/>
</dbReference>
<reference evidence="2 3" key="1">
    <citation type="submission" date="2017-11" db="EMBL/GenBank/DDBJ databases">
        <title>Revised Sequence and Annotation of the Rhodobaca barguzinensis strain alga05 Genome.</title>
        <authorList>
            <person name="Kopejtka K."/>
            <person name="Tomasch J.M."/>
            <person name="Bunk B."/>
            <person name="Koblizek M."/>
        </authorList>
    </citation>
    <scope>NUCLEOTIDE SEQUENCE [LARGE SCALE GENOMIC DNA]</scope>
    <source>
        <strain evidence="3">alga05</strain>
    </source>
</reference>
<feature type="transmembrane region" description="Helical" evidence="1">
    <location>
        <begin position="9"/>
        <end position="27"/>
    </location>
</feature>
<accession>A0A2K8KBX9</accession>
<keyword evidence="3" id="KW-1185">Reference proteome</keyword>
<organism evidence="2 3">
    <name type="scientific">Roseinatronobacter bogoriensis subsp. barguzinensis</name>
    <dbReference type="NCBI Taxonomy" id="441209"/>
    <lineage>
        <taxon>Bacteria</taxon>
        <taxon>Pseudomonadati</taxon>
        <taxon>Pseudomonadota</taxon>
        <taxon>Alphaproteobacteria</taxon>
        <taxon>Rhodobacterales</taxon>
        <taxon>Paracoccaceae</taxon>
        <taxon>Roseinatronobacter</taxon>
    </lineage>
</organism>
<evidence type="ECO:0000313" key="3">
    <source>
        <dbReference type="Proteomes" id="UP000228948"/>
    </source>
</evidence>
<evidence type="ECO:0000256" key="1">
    <source>
        <dbReference type="SAM" id="Phobius"/>
    </source>
</evidence>
<keyword evidence="1" id="KW-1133">Transmembrane helix</keyword>
<feature type="transmembrane region" description="Helical" evidence="1">
    <location>
        <begin position="77"/>
        <end position="100"/>
    </location>
</feature>
<feature type="transmembrane region" description="Helical" evidence="1">
    <location>
        <begin position="106"/>
        <end position="122"/>
    </location>
</feature>
<dbReference type="AlphaFoldDB" id="A0A2K8KBX9"/>
<evidence type="ECO:0000313" key="2">
    <source>
        <dbReference type="EMBL" id="ATX66951.1"/>
    </source>
</evidence>
<dbReference type="KEGG" id="rbg:BG454_14930"/>
<dbReference type="Proteomes" id="UP000228948">
    <property type="component" value="Chromosome"/>
</dbReference>
<keyword evidence="1" id="KW-0812">Transmembrane</keyword>
<sequence>MVCMPRSDFWSGLAVAGFGLLALFWMIPNYAGSNPFARMPPELVPSIGAWLMVVCGGIVAIKGLAQMLRARISPLTADLHWGAVAWAAWPFAYVAVAIWFMSFIKITWFGAFLIGGMLILLGERRWWMILGCSIVPVVLLYVLSVYMMRVGVV</sequence>